<dbReference type="SUPFAM" id="SSF140736">
    <property type="entry name" value="Rv1873-like"/>
    <property type="match status" value="1"/>
</dbReference>
<dbReference type="EMBL" id="UGQY01000001">
    <property type="protein sequence ID" value="STZ74387.1"/>
    <property type="molecule type" value="Genomic_DNA"/>
</dbReference>
<dbReference type="AlphaFoldDB" id="A0A378UAP0"/>
<evidence type="ECO:0000313" key="1">
    <source>
        <dbReference type="EMBL" id="STZ74387.1"/>
    </source>
</evidence>
<accession>A0A378UAP0</accession>
<organism evidence="1 2">
    <name type="scientific">Mycolicibacterium fortuitum</name>
    <name type="common">Mycobacterium fortuitum</name>
    <dbReference type="NCBI Taxonomy" id="1766"/>
    <lineage>
        <taxon>Bacteria</taxon>
        <taxon>Bacillati</taxon>
        <taxon>Actinomycetota</taxon>
        <taxon>Actinomycetes</taxon>
        <taxon>Mycobacteriales</taxon>
        <taxon>Mycobacteriaceae</taxon>
        <taxon>Mycolicibacterium</taxon>
    </lineage>
</organism>
<dbReference type="InterPro" id="IPR014937">
    <property type="entry name" value="DUF1810"/>
</dbReference>
<proteinExistence type="predicted"/>
<reference evidence="1 2" key="1">
    <citation type="submission" date="2018-06" db="EMBL/GenBank/DDBJ databases">
        <authorList>
            <consortium name="Pathogen Informatics"/>
            <person name="Doyle S."/>
        </authorList>
    </citation>
    <scope>NUCLEOTIDE SEQUENCE [LARGE SCALE GENOMIC DNA]</scope>
    <source>
        <strain evidence="1 2">NCTC1542</strain>
    </source>
</reference>
<dbReference type="Proteomes" id="UP000255389">
    <property type="component" value="Unassembled WGS sequence"/>
</dbReference>
<dbReference type="Gene3D" id="1.25.40.380">
    <property type="entry name" value="Protein of unknown function DUF1810"/>
    <property type="match status" value="1"/>
</dbReference>
<dbReference type="InterPro" id="IPR036287">
    <property type="entry name" value="Rv1873-like_sf"/>
</dbReference>
<evidence type="ECO:0000313" key="2">
    <source>
        <dbReference type="Proteomes" id="UP000255389"/>
    </source>
</evidence>
<gene>
    <name evidence="1" type="ORF">NCTC1542_01939</name>
</gene>
<dbReference type="PIRSF" id="PIRSF008546">
    <property type="entry name" value="UCP008546"/>
    <property type="match status" value="1"/>
</dbReference>
<protein>
    <submittedName>
        <fullName evidence="1">Calpastatin</fullName>
    </submittedName>
</protein>
<name>A0A378UAP0_MYCFO</name>
<dbReference type="Pfam" id="PF08837">
    <property type="entry name" value="DUF1810"/>
    <property type="match status" value="1"/>
</dbReference>
<sequence>MCDIGGMVGDDDPFDLSRFAAAQDRVYAQVLDELRSGRKRSHWIWFIFPQLRGLGRSSTAHHYGIASAAEARGYLAHPILGTRLRECSRLVAQIDGPTAEQIFGWPDCLKVRSSMTLFAAVADPADRSDFQAVLDKFYDGLGDPRTLEMLSAAG</sequence>